<dbReference type="PANTHER" id="PTHR47549:SF3">
    <property type="entry name" value="GOLGI APPARATUS MEMBRANE PROTEIN TVP38"/>
    <property type="match status" value="1"/>
</dbReference>
<evidence type="ECO:0000256" key="7">
    <source>
        <dbReference type="ARBA" id="ARBA00022989"/>
    </source>
</evidence>
<feature type="region of interest" description="Disordered" evidence="10">
    <location>
        <begin position="198"/>
        <end position="226"/>
    </location>
</feature>
<keyword evidence="15" id="KW-1185">Reference proteome</keyword>
<proteinExistence type="inferred from homology"/>
<dbReference type="Proteomes" id="UP000232875">
    <property type="component" value="Unassembled WGS sequence"/>
</dbReference>
<evidence type="ECO:0000256" key="4">
    <source>
        <dbReference type="ARBA" id="ARBA00013533"/>
    </source>
</evidence>
<evidence type="ECO:0000313" key="15">
    <source>
        <dbReference type="Proteomes" id="UP000232875"/>
    </source>
</evidence>
<feature type="domain" description="Manganese/iron superoxide dismutase C-terminal" evidence="12">
    <location>
        <begin position="134"/>
        <end position="192"/>
    </location>
</feature>
<evidence type="ECO:0000256" key="11">
    <source>
        <dbReference type="SAM" id="Phobius"/>
    </source>
</evidence>
<dbReference type="InterPro" id="IPR032816">
    <property type="entry name" value="VTT_dom"/>
</dbReference>
<feature type="transmembrane region" description="Helical" evidence="11">
    <location>
        <begin position="581"/>
        <end position="603"/>
    </location>
</feature>
<dbReference type="SUPFAM" id="SSF54719">
    <property type="entry name" value="Fe,Mn superoxide dismutase (SOD), C-terminal domain"/>
    <property type="match status" value="1"/>
</dbReference>
<gene>
    <name evidence="14" type="ORF">MVES_002671</name>
</gene>
<dbReference type="EMBL" id="KZ454991">
    <property type="protein sequence ID" value="PKI83601.1"/>
    <property type="molecule type" value="Genomic_DNA"/>
</dbReference>
<dbReference type="GO" id="GO:0000022">
    <property type="term" value="P:mitotic spindle elongation"/>
    <property type="evidence" value="ECO:0007669"/>
    <property type="project" value="TreeGrafter"/>
</dbReference>
<dbReference type="AlphaFoldDB" id="A0A2N1JAM2"/>
<dbReference type="InterPro" id="IPR019832">
    <property type="entry name" value="Mn/Fe_SOD_C"/>
</dbReference>
<feature type="transmembrane region" description="Helical" evidence="11">
    <location>
        <begin position="543"/>
        <end position="561"/>
    </location>
</feature>
<dbReference type="GO" id="GO:0004784">
    <property type="term" value="F:superoxide dismutase activity"/>
    <property type="evidence" value="ECO:0007669"/>
    <property type="project" value="InterPro"/>
</dbReference>
<evidence type="ECO:0000259" key="12">
    <source>
        <dbReference type="Pfam" id="PF02777"/>
    </source>
</evidence>
<feature type="compositionally biased region" description="Basic and acidic residues" evidence="10">
    <location>
        <begin position="214"/>
        <end position="224"/>
    </location>
</feature>
<dbReference type="SUPFAM" id="SSF46609">
    <property type="entry name" value="Fe,Mn superoxide dismutase (SOD), N-terminal domain"/>
    <property type="match status" value="1"/>
</dbReference>
<evidence type="ECO:0000256" key="2">
    <source>
        <dbReference type="ARBA" id="ARBA00004653"/>
    </source>
</evidence>
<protein>
    <recommendedName>
        <fullName evidence="4">Golgi apparatus membrane protein TVP38</fullName>
    </recommendedName>
    <alternativeName>
        <fullName evidence="5">Golgi apparatus membrane protein tvp38</fullName>
    </alternativeName>
</protein>
<organism evidence="14 15">
    <name type="scientific">Malassezia vespertilionis</name>
    <dbReference type="NCBI Taxonomy" id="2020962"/>
    <lineage>
        <taxon>Eukaryota</taxon>
        <taxon>Fungi</taxon>
        <taxon>Dikarya</taxon>
        <taxon>Basidiomycota</taxon>
        <taxon>Ustilaginomycotina</taxon>
        <taxon>Malasseziomycetes</taxon>
        <taxon>Malasseziales</taxon>
        <taxon>Malasseziaceae</taxon>
        <taxon>Malassezia</taxon>
    </lineage>
</organism>
<dbReference type="InterPro" id="IPR051076">
    <property type="entry name" value="Golgi_membrane_TVP38/TMEM64"/>
</dbReference>
<keyword evidence="7 11" id="KW-1133">Transmembrane helix</keyword>
<keyword evidence="6 11" id="KW-0812">Transmembrane</keyword>
<evidence type="ECO:0000256" key="6">
    <source>
        <dbReference type="ARBA" id="ARBA00022692"/>
    </source>
</evidence>
<feature type="transmembrane region" description="Helical" evidence="11">
    <location>
        <begin position="706"/>
        <end position="724"/>
    </location>
</feature>
<dbReference type="PANTHER" id="PTHR47549">
    <property type="entry name" value="GOLGI APPARATUS MEMBRANE PROTEIN TVP38-RELATED"/>
    <property type="match status" value="1"/>
</dbReference>
<dbReference type="Pfam" id="PF02777">
    <property type="entry name" value="Sod_Fe_C"/>
    <property type="match status" value="2"/>
</dbReference>
<comment type="similarity">
    <text evidence="3">Belongs to the TVP38/TMEM64 family.</text>
</comment>
<name>A0A2N1JAM2_9BASI</name>
<evidence type="ECO:0000259" key="13">
    <source>
        <dbReference type="Pfam" id="PF09335"/>
    </source>
</evidence>
<evidence type="ECO:0000256" key="8">
    <source>
        <dbReference type="ARBA" id="ARBA00023034"/>
    </source>
</evidence>
<evidence type="ECO:0000256" key="9">
    <source>
        <dbReference type="ARBA" id="ARBA00023136"/>
    </source>
</evidence>
<feature type="region of interest" description="Disordered" evidence="10">
    <location>
        <begin position="362"/>
        <end position="383"/>
    </location>
</feature>
<feature type="region of interest" description="Disordered" evidence="10">
    <location>
        <begin position="759"/>
        <end position="779"/>
    </location>
</feature>
<feature type="domain" description="VTT" evidence="13">
    <location>
        <begin position="564"/>
        <end position="678"/>
    </location>
</feature>
<dbReference type="Gene3D" id="3.55.40.20">
    <property type="entry name" value="Iron/manganese superoxide dismutase, C-terminal domain"/>
    <property type="match status" value="1"/>
</dbReference>
<dbReference type="STRING" id="2020962.A0A2N1JAM2"/>
<accession>A0A2N1JAM2</accession>
<evidence type="ECO:0000256" key="10">
    <source>
        <dbReference type="SAM" id="MobiDB-lite"/>
    </source>
</evidence>
<keyword evidence="8" id="KW-0333">Golgi apparatus</keyword>
<dbReference type="GO" id="GO:0016192">
    <property type="term" value="P:vesicle-mediated transport"/>
    <property type="evidence" value="ECO:0007669"/>
    <property type="project" value="TreeGrafter"/>
</dbReference>
<dbReference type="GO" id="GO:0046872">
    <property type="term" value="F:metal ion binding"/>
    <property type="evidence" value="ECO:0007669"/>
    <property type="project" value="InterPro"/>
</dbReference>
<evidence type="ECO:0000313" key="14">
    <source>
        <dbReference type="EMBL" id="PKI83601.1"/>
    </source>
</evidence>
<dbReference type="InterPro" id="IPR036314">
    <property type="entry name" value="SOD_C_sf"/>
</dbReference>
<dbReference type="OrthoDB" id="275227at2759"/>
<feature type="transmembrane region" description="Helical" evidence="11">
    <location>
        <begin position="506"/>
        <end position="531"/>
    </location>
</feature>
<evidence type="ECO:0000256" key="1">
    <source>
        <dbReference type="ARBA" id="ARBA00002978"/>
    </source>
</evidence>
<dbReference type="GO" id="GO:0000139">
    <property type="term" value="C:Golgi membrane"/>
    <property type="evidence" value="ECO:0007669"/>
    <property type="project" value="UniProtKB-SubCell"/>
</dbReference>
<evidence type="ECO:0000256" key="5">
    <source>
        <dbReference type="ARBA" id="ARBA00020673"/>
    </source>
</evidence>
<dbReference type="Pfam" id="PF09335">
    <property type="entry name" value="VTT_dom"/>
    <property type="match status" value="1"/>
</dbReference>
<feature type="domain" description="Manganese/iron superoxide dismutase C-terminal" evidence="12">
    <location>
        <begin position="240"/>
        <end position="282"/>
    </location>
</feature>
<dbReference type="InterPro" id="IPR036324">
    <property type="entry name" value="Mn/Fe_SOD_N_sf"/>
</dbReference>
<comment type="function">
    <text evidence="1">Golgi membrane protein involved in vesicular trafficking and spindle migration.</text>
</comment>
<evidence type="ECO:0000256" key="3">
    <source>
        <dbReference type="ARBA" id="ARBA00008640"/>
    </source>
</evidence>
<comment type="subcellular location">
    <subcellularLocation>
        <location evidence="2">Golgi apparatus membrane</location>
        <topology evidence="2">Multi-pass membrane protein</topology>
    </subcellularLocation>
</comment>
<keyword evidence="9 11" id="KW-0472">Membrane</keyword>
<reference evidence="14 15" key="1">
    <citation type="submission" date="2017-10" db="EMBL/GenBank/DDBJ databases">
        <title>A novel species of cold-tolerant Malassezia isolated from bats.</title>
        <authorList>
            <person name="Lorch J.M."/>
            <person name="Palmer J.M."/>
            <person name="Vanderwolf K.J."/>
            <person name="Schmidt K.Z."/>
            <person name="Verant M.L."/>
            <person name="Weller T.J."/>
            <person name="Blehert D.S."/>
        </authorList>
    </citation>
    <scope>NUCLEOTIDE SEQUENCE [LARGE SCALE GENOMIC DNA]</scope>
    <source>
        <strain evidence="14 15">NWHC:44797-103</strain>
    </source>
</reference>
<sequence length="847" mass="92584">MAAVWTSRVRVAQKLVRGARALHQLPPAPPVLAEGCEPFLSKRTASLLWTQWQAGLLQRLNDEVKGTPNATESVVETVLSTARDRSKVLAFNSASLALNNSFFLTGLVPKSRQPNADYAQPSTHAGVVPTFYGKTLATAIADQYGSLPQLKLAFASAAMGTVSNGYIWLVKDEHGRLGIVPTFGAGTVLVHQRQQRMPQGLEGSVQDGQQEEATDTKEEPRTPSRFDSLAHASGSGVLGDQLYPLFCVSIFEHAWLGDYGFWGKERYLTNFWECVNWERAEQLWGADRRAAAYAAQSIVEAMARSFSPTFQHAASLFDSPTTSSPSQVVSFTDMIGEPTASPGVQLHAKQRAAVAALHKPSRRNISSTERFQRAAPSRADSDGARIRVASRGHEEIVARHTFGPANDSVGEHTIPMGSAIFAPQARRGALYLHADRPRRHARAQGQRVWLDDLRHTFKTLLGALRAMLHPRQLLTRQMLYWDEAFRDPETGARSWNPPWFEAYIPFIIWLGVSVTSTVIVVIFHTAVFSTLDALSVSLREWGVVGRILFGIMIFLTTFPPLPLYSTLVILSGFAFGMWQGFVVSYVAALLGALVVFVSSRSLLHSWMVRLMRRSGGLGKVVRAIEKAPKLLFLVRLAPYPYNLLNVLLASSSVLSLRTYMICTALALPKLIVHTALGASIKSFAEYESTPGASDAEQSSAKSMKHAAGFVGIALCIGIFLYLYGATARAVDDLDDKQEYELLSHDTDELLSSDDLEYEPQSAPVLPATPTPSKPHTSMPMAGPSGATPVSYAAYPMFQTDTPAYAPSLLAPANHQPFRHHASVSIADQIAAMERVAEDGHGQGTDFI</sequence>